<evidence type="ECO:0000313" key="1">
    <source>
        <dbReference type="EnsemblMetazoa" id="Aqu2.1.26349_001"/>
    </source>
</evidence>
<dbReference type="PANTHER" id="PTHR22954:SF3">
    <property type="entry name" value="PROTEIN CBG08539"/>
    <property type="match status" value="1"/>
</dbReference>
<organism evidence="1">
    <name type="scientific">Amphimedon queenslandica</name>
    <name type="common">Sponge</name>
    <dbReference type="NCBI Taxonomy" id="400682"/>
    <lineage>
        <taxon>Eukaryota</taxon>
        <taxon>Metazoa</taxon>
        <taxon>Porifera</taxon>
        <taxon>Demospongiae</taxon>
        <taxon>Heteroscleromorpha</taxon>
        <taxon>Haplosclerida</taxon>
        <taxon>Niphatidae</taxon>
        <taxon>Amphimedon</taxon>
    </lineage>
</organism>
<dbReference type="AlphaFoldDB" id="A0A1X7UEF9"/>
<dbReference type="InParanoid" id="A0A1X7UEF9"/>
<dbReference type="EnsemblMetazoa" id="Aqu2.1.26349_001">
    <property type="protein sequence ID" value="Aqu2.1.26349_001"/>
    <property type="gene ID" value="Aqu2.1.26349"/>
</dbReference>
<sequence length="142" mass="16292">MESIPRVKLPELTLRSFDRNYANWLTIWDTYKASIHDNTDISDVVKFTYLLSLLRGSAREAVAGLSLTSANYKEAVDILCKRFGDQTQIKARHMDALMSLEPVMSIQNLPSLRRRYDKVETHIRGLKSLGVSQELYGVLYPR</sequence>
<protein>
    <submittedName>
        <fullName evidence="1">Uncharacterized protein</fullName>
    </submittedName>
</protein>
<dbReference type="Pfam" id="PF03564">
    <property type="entry name" value="DUF1759"/>
    <property type="match status" value="1"/>
</dbReference>
<dbReference type="PANTHER" id="PTHR22954">
    <property type="entry name" value="RETROVIRAL PROTEASE-RELATED"/>
    <property type="match status" value="1"/>
</dbReference>
<accession>A0A1X7UEF9</accession>
<dbReference type="InterPro" id="IPR005312">
    <property type="entry name" value="DUF1759"/>
</dbReference>
<reference evidence="1" key="1">
    <citation type="submission" date="2017-05" db="UniProtKB">
        <authorList>
            <consortium name="EnsemblMetazoa"/>
        </authorList>
    </citation>
    <scope>IDENTIFICATION</scope>
</reference>
<proteinExistence type="predicted"/>
<name>A0A1X7UEF9_AMPQE</name>